<name>A0AA42WEL9_9BURK</name>
<keyword evidence="4" id="KW-0804">Transcription</keyword>
<reference evidence="6" key="1">
    <citation type="submission" date="2022-09" db="EMBL/GenBank/DDBJ databases">
        <title>Intensive care unit water sources are persistently colonized with multi-drug resistant bacteria and are the site of extensive horizontal gene transfer of antibiotic resistance genes.</title>
        <authorList>
            <person name="Diorio-Toth L."/>
        </authorList>
    </citation>
    <scope>NUCLEOTIDE SEQUENCE</scope>
    <source>
        <strain evidence="6">GD03676</strain>
    </source>
</reference>
<dbReference type="Pfam" id="PF00126">
    <property type="entry name" value="HTH_1"/>
    <property type="match status" value="1"/>
</dbReference>
<keyword evidence="2" id="KW-0805">Transcription regulation</keyword>
<evidence type="ECO:0000259" key="5">
    <source>
        <dbReference type="PROSITE" id="PS50931"/>
    </source>
</evidence>
<evidence type="ECO:0000313" key="7">
    <source>
        <dbReference type="Proteomes" id="UP001161276"/>
    </source>
</evidence>
<evidence type="ECO:0000313" key="6">
    <source>
        <dbReference type="EMBL" id="MDH2052512.1"/>
    </source>
</evidence>
<evidence type="ECO:0000256" key="3">
    <source>
        <dbReference type="ARBA" id="ARBA00023125"/>
    </source>
</evidence>
<evidence type="ECO:0000256" key="4">
    <source>
        <dbReference type="ARBA" id="ARBA00023163"/>
    </source>
</evidence>
<dbReference type="GO" id="GO:0003700">
    <property type="term" value="F:DNA-binding transcription factor activity"/>
    <property type="evidence" value="ECO:0007669"/>
    <property type="project" value="InterPro"/>
</dbReference>
<dbReference type="EMBL" id="JAOCKG010000008">
    <property type="protein sequence ID" value="MDH2052512.1"/>
    <property type="molecule type" value="Genomic_DNA"/>
</dbReference>
<dbReference type="Proteomes" id="UP001161276">
    <property type="component" value="Unassembled WGS sequence"/>
</dbReference>
<keyword evidence="3" id="KW-0238">DNA-binding</keyword>
<dbReference type="InterPro" id="IPR036390">
    <property type="entry name" value="WH_DNA-bd_sf"/>
</dbReference>
<dbReference type="PROSITE" id="PS50931">
    <property type="entry name" value="HTH_LYSR"/>
    <property type="match status" value="1"/>
</dbReference>
<dbReference type="InterPro" id="IPR050950">
    <property type="entry name" value="HTH-type_LysR_regulators"/>
</dbReference>
<dbReference type="SUPFAM" id="SSF53850">
    <property type="entry name" value="Periplasmic binding protein-like II"/>
    <property type="match status" value="1"/>
</dbReference>
<dbReference type="InterPro" id="IPR036388">
    <property type="entry name" value="WH-like_DNA-bd_sf"/>
</dbReference>
<proteinExistence type="inferred from homology"/>
<comment type="caution">
    <text evidence="6">The sequence shown here is derived from an EMBL/GenBank/DDBJ whole genome shotgun (WGS) entry which is preliminary data.</text>
</comment>
<evidence type="ECO:0000256" key="2">
    <source>
        <dbReference type="ARBA" id="ARBA00023015"/>
    </source>
</evidence>
<dbReference type="AlphaFoldDB" id="A0AA42WEL9"/>
<sequence length="313" mass="35138">MNLTTRQLRAFVLLAQTLSFHKTAEMLHVTQPTLSKLLKEIEEDMGTKLFERSTRMVRLSREGQDILEIARGITAHYEHGMLELAQRLRDRNNRVAVAALPTLAASLLPQLLKNLAQANPNARIDVHDPIASEALQLLRDRRVDIAVTAMGDEGSPDLLYQELFTEPFVLFHSRQARPAIKHWIPAELAKLPLISMPPGTSVHVLTERAFRRESQPFHPTYALRDLNTIARFVQANCGIALLPESSFDHTAHRGVAKTRLHGALSRSVGMFIRRECRPSLLVRQTLDELRRLGAAKQCQGKPAKRLAPTGPNC</sequence>
<dbReference type="GO" id="GO:0005829">
    <property type="term" value="C:cytosol"/>
    <property type="evidence" value="ECO:0007669"/>
    <property type="project" value="TreeGrafter"/>
</dbReference>
<protein>
    <submittedName>
        <fullName evidence="6">LysR family transcriptional regulator</fullName>
    </submittedName>
</protein>
<dbReference type="PRINTS" id="PR00039">
    <property type="entry name" value="HTHLYSR"/>
</dbReference>
<dbReference type="GO" id="GO:0003677">
    <property type="term" value="F:DNA binding"/>
    <property type="evidence" value="ECO:0007669"/>
    <property type="project" value="UniProtKB-KW"/>
</dbReference>
<dbReference type="InterPro" id="IPR005119">
    <property type="entry name" value="LysR_subst-bd"/>
</dbReference>
<dbReference type="RefSeq" id="WP_006227820.1">
    <property type="nucleotide sequence ID" value="NZ_ALJE01000057.1"/>
</dbReference>
<gene>
    <name evidence="6" type="ORF">N5K24_19065</name>
</gene>
<dbReference type="SUPFAM" id="SSF46785">
    <property type="entry name" value="Winged helix' DNA-binding domain"/>
    <property type="match status" value="1"/>
</dbReference>
<accession>A0AA42WEL9</accession>
<dbReference type="PANTHER" id="PTHR30419">
    <property type="entry name" value="HTH-TYPE TRANSCRIPTIONAL REGULATOR YBHD"/>
    <property type="match status" value="1"/>
</dbReference>
<dbReference type="Gene3D" id="1.10.10.10">
    <property type="entry name" value="Winged helix-like DNA-binding domain superfamily/Winged helix DNA-binding domain"/>
    <property type="match status" value="1"/>
</dbReference>
<dbReference type="Gene3D" id="3.40.190.10">
    <property type="entry name" value="Periplasmic binding protein-like II"/>
    <property type="match status" value="2"/>
</dbReference>
<evidence type="ECO:0000256" key="1">
    <source>
        <dbReference type="ARBA" id="ARBA00009437"/>
    </source>
</evidence>
<dbReference type="InterPro" id="IPR000847">
    <property type="entry name" value="LysR_HTH_N"/>
</dbReference>
<dbReference type="Pfam" id="PF03466">
    <property type="entry name" value="LysR_substrate"/>
    <property type="match status" value="1"/>
</dbReference>
<organism evidence="6 7">
    <name type="scientific">Achromobacter marplatensis</name>
    <dbReference type="NCBI Taxonomy" id="470868"/>
    <lineage>
        <taxon>Bacteria</taxon>
        <taxon>Pseudomonadati</taxon>
        <taxon>Pseudomonadota</taxon>
        <taxon>Betaproteobacteria</taxon>
        <taxon>Burkholderiales</taxon>
        <taxon>Alcaligenaceae</taxon>
        <taxon>Achromobacter</taxon>
    </lineage>
</organism>
<comment type="similarity">
    <text evidence="1">Belongs to the LysR transcriptional regulatory family.</text>
</comment>
<feature type="domain" description="HTH lysR-type" evidence="5">
    <location>
        <begin position="1"/>
        <end position="60"/>
    </location>
</feature>